<comment type="subcellular location">
    <subcellularLocation>
        <location evidence="2">Membrane</location>
        <topology evidence="2">Multi-pass membrane protein</topology>
    </subcellularLocation>
</comment>
<dbReference type="GO" id="GO:0016491">
    <property type="term" value="F:oxidoreductase activity"/>
    <property type="evidence" value="ECO:0000318"/>
    <property type="project" value="GO_Central"/>
</dbReference>
<dbReference type="GO" id="GO:0016020">
    <property type="term" value="C:membrane"/>
    <property type="evidence" value="ECO:0007669"/>
    <property type="project" value="UniProtKB-SubCell"/>
</dbReference>
<evidence type="ECO:0000256" key="2">
    <source>
        <dbReference type="ARBA" id="ARBA00004141"/>
    </source>
</evidence>
<dbReference type="Proteomes" id="UP000235220">
    <property type="component" value="Chromosome 3"/>
</dbReference>
<dbReference type="PANTHER" id="PTHR15422">
    <property type="entry name" value="OS05G0565100 PROTEIN"/>
    <property type="match status" value="1"/>
</dbReference>
<keyword evidence="3" id="KW-0813">Transport</keyword>
<dbReference type="GeneID" id="109013087"/>
<evidence type="ECO:0000313" key="11">
    <source>
        <dbReference type="Proteomes" id="UP000235220"/>
    </source>
</evidence>
<dbReference type="AlphaFoldDB" id="A0A2I4H349"/>
<dbReference type="STRING" id="51240.A0A2I4H349"/>
<dbReference type="OrthoDB" id="19261at2759"/>
<evidence type="ECO:0000256" key="1">
    <source>
        <dbReference type="ARBA" id="ARBA00001970"/>
    </source>
</evidence>
<evidence type="ECO:0000256" key="4">
    <source>
        <dbReference type="ARBA" id="ARBA00022617"/>
    </source>
</evidence>
<dbReference type="RefSeq" id="XP_018850585.1">
    <property type="nucleotide sequence ID" value="XM_018995040.2"/>
</dbReference>
<reference evidence="12" key="1">
    <citation type="submission" date="2025-08" db="UniProtKB">
        <authorList>
            <consortium name="RefSeq"/>
        </authorList>
    </citation>
    <scope>IDENTIFICATION</scope>
    <source>
        <tissue evidence="12">Leaves</tissue>
    </source>
</reference>
<keyword evidence="4" id="KW-0349">Heme</keyword>
<dbReference type="GO" id="GO:0046872">
    <property type="term" value="F:metal ion binding"/>
    <property type="evidence" value="ECO:0007669"/>
    <property type="project" value="UniProtKB-KW"/>
</dbReference>
<dbReference type="SMART" id="SM00665">
    <property type="entry name" value="B561"/>
    <property type="match status" value="1"/>
</dbReference>
<dbReference type="PROSITE" id="PS50939">
    <property type="entry name" value="CYTOCHROME_B561"/>
    <property type="match status" value="1"/>
</dbReference>
<dbReference type="Pfam" id="PF03188">
    <property type="entry name" value="Cytochrom_B561"/>
    <property type="match status" value="1"/>
</dbReference>
<accession>A0A2I4H349</accession>
<dbReference type="InterPro" id="IPR006593">
    <property type="entry name" value="Cyt_b561/ferric_Rdtase_TM"/>
</dbReference>
<evidence type="ECO:0000256" key="9">
    <source>
        <dbReference type="ARBA" id="ARBA00023004"/>
    </source>
</evidence>
<dbReference type="Gramene" id="Jr03_14760_p1">
    <property type="protein sequence ID" value="cds.Jr03_14760_p1"/>
    <property type="gene ID" value="Jr03_14760"/>
</dbReference>
<dbReference type="InterPro" id="IPR045150">
    <property type="entry name" value="CYB561D1/2"/>
</dbReference>
<evidence type="ECO:0000256" key="10">
    <source>
        <dbReference type="ARBA" id="ARBA00023136"/>
    </source>
</evidence>
<keyword evidence="9" id="KW-0408">Iron</keyword>
<keyword evidence="8" id="KW-1133">Transmembrane helix</keyword>
<evidence type="ECO:0000256" key="5">
    <source>
        <dbReference type="ARBA" id="ARBA00022692"/>
    </source>
</evidence>
<evidence type="ECO:0000256" key="8">
    <source>
        <dbReference type="ARBA" id="ARBA00022989"/>
    </source>
</evidence>
<organism evidence="11 12">
    <name type="scientific">Juglans regia</name>
    <name type="common">English walnut</name>
    <dbReference type="NCBI Taxonomy" id="51240"/>
    <lineage>
        <taxon>Eukaryota</taxon>
        <taxon>Viridiplantae</taxon>
        <taxon>Streptophyta</taxon>
        <taxon>Embryophyta</taxon>
        <taxon>Tracheophyta</taxon>
        <taxon>Spermatophyta</taxon>
        <taxon>Magnoliopsida</taxon>
        <taxon>eudicotyledons</taxon>
        <taxon>Gunneridae</taxon>
        <taxon>Pentapetalae</taxon>
        <taxon>rosids</taxon>
        <taxon>fabids</taxon>
        <taxon>Fagales</taxon>
        <taxon>Juglandaceae</taxon>
        <taxon>Juglans</taxon>
    </lineage>
</organism>
<protein>
    <submittedName>
        <fullName evidence="12">Cytochrome b561 domain-containing protein At4g18260-like</fullName>
    </submittedName>
</protein>
<dbReference type="CDD" id="cd08760">
    <property type="entry name" value="Cyt_b561_FRRS1_like"/>
    <property type="match status" value="1"/>
</dbReference>
<evidence type="ECO:0000313" key="12">
    <source>
        <dbReference type="RefSeq" id="XP_018850585.1"/>
    </source>
</evidence>
<sequence length="265" mass="30603">MQVFQKLAPFTISTYCVILLPLVGCSFHQEMNQSVSHKSIRHNFHKLSPKMTTDVAIHGFLLWVSLGFLMPLAILAIRMSRREEPRSKRLKVFFYLHVFVQILSALLATVGAALSFKKLENSFTNSHQRLGLALYGAIWVQALIGFFRPKRGKRERSLWYFVHWMLGTMISLCGIINIYTGLKAYSNKTSRSTTLWTILFTAEVLFIAFFYLFQDKWEYIQKQGVVLDNAPITVSNQQIPEGIYQKELQPEPCGKRSRLIKNLFD</sequence>
<dbReference type="KEGG" id="jre:109013087"/>
<name>A0A2I4H349_JUGRE</name>
<dbReference type="PANTHER" id="PTHR15422:SF44">
    <property type="entry name" value="CYTOCHROME B561 DOMAIN-CONTAINING PROTEIN"/>
    <property type="match status" value="1"/>
</dbReference>
<keyword evidence="6" id="KW-0479">Metal-binding</keyword>
<evidence type="ECO:0000256" key="3">
    <source>
        <dbReference type="ARBA" id="ARBA00022448"/>
    </source>
</evidence>
<comment type="cofactor">
    <cofactor evidence="1">
        <name>heme b</name>
        <dbReference type="ChEBI" id="CHEBI:60344"/>
    </cofactor>
</comment>
<dbReference type="GO" id="GO:0140575">
    <property type="term" value="F:transmembrane monodehydroascorbate reductase activity"/>
    <property type="evidence" value="ECO:0007669"/>
    <property type="project" value="InterPro"/>
</dbReference>
<evidence type="ECO:0000256" key="6">
    <source>
        <dbReference type="ARBA" id="ARBA00022723"/>
    </source>
</evidence>
<keyword evidence="5" id="KW-0812">Transmembrane</keyword>
<dbReference type="Gene3D" id="1.20.120.1770">
    <property type="match status" value="1"/>
</dbReference>
<proteinExistence type="predicted"/>
<keyword evidence="10" id="KW-0472">Membrane</keyword>
<evidence type="ECO:0000256" key="7">
    <source>
        <dbReference type="ARBA" id="ARBA00022982"/>
    </source>
</evidence>
<gene>
    <name evidence="12" type="primary">LOC109013087</name>
</gene>
<keyword evidence="7" id="KW-0249">Electron transport</keyword>
<keyword evidence="11" id="KW-1185">Reference proteome</keyword>